<gene>
    <name evidence="2" type="ORF">OCTVUL_1B015803</name>
</gene>
<organism evidence="2 3">
    <name type="scientific">Octopus vulgaris</name>
    <name type="common">Common octopus</name>
    <dbReference type="NCBI Taxonomy" id="6645"/>
    <lineage>
        <taxon>Eukaryota</taxon>
        <taxon>Metazoa</taxon>
        <taxon>Spiralia</taxon>
        <taxon>Lophotrochozoa</taxon>
        <taxon>Mollusca</taxon>
        <taxon>Cephalopoda</taxon>
        <taxon>Coleoidea</taxon>
        <taxon>Octopodiformes</taxon>
        <taxon>Octopoda</taxon>
        <taxon>Incirrata</taxon>
        <taxon>Octopodidae</taxon>
        <taxon>Octopus</taxon>
    </lineage>
</organism>
<name>A0AA36FJ59_OCTVU</name>
<dbReference type="Proteomes" id="UP001162480">
    <property type="component" value="Chromosome 22"/>
</dbReference>
<feature type="region of interest" description="Disordered" evidence="1">
    <location>
        <begin position="49"/>
        <end position="73"/>
    </location>
</feature>
<sequence>MEQENRYKQRKPFPLMIKAETQGEDVKLKDNDTSNSLPLSEILESKSANLSIPRSPHQKSSFTFDFPVETTSQ</sequence>
<reference evidence="2" key="1">
    <citation type="submission" date="2023-08" db="EMBL/GenBank/DDBJ databases">
        <authorList>
            <person name="Alioto T."/>
            <person name="Alioto T."/>
            <person name="Gomez Garrido J."/>
        </authorList>
    </citation>
    <scope>NUCLEOTIDE SEQUENCE</scope>
</reference>
<evidence type="ECO:0000256" key="1">
    <source>
        <dbReference type="SAM" id="MobiDB-lite"/>
    </source>
</evidence>
<dbReference type="AlphaFoldDB" id="A0AA36FJ59"/>
<dbReference type="EMBL" id="OX597835">
    <property type="protein sequence ID" value="CAI9738979.1"/>
    <property type="molecule type" value="Genomic_DNA"/>
</dbReference>
<protein>
    <submittedName>
        <fullName evidence="2">Uncharacterized protein</fullName>
    </submittedName>
</protein>
<accession>A0AA36FJ59</accession>
<proteinExistence type="predicted"/>
<evidence type="ECO:0000313" key="3">
    <source>
        <dbReference type="Proteomes" id="UP001162480"/>
    </source>
</evidence>
<evidence type="ECO:0000313" key="2">
    <source>
        <dbReference type="EMBL" id="CAI9738979.1"/>
    </source>
</evidence>
<keyword evidence="3" id="KW-1185">Reference proteome</keyword>